<reference evidence="2" key="1">
    <citation type="journal article" date="2019" name="Int. J. Syst. Evol. Microbiol.">
        <title>The Global Catalogue of Microorganisms (GCM) 10K type strain sequencing project: providing services to taxonomists for standard genome sequencing and annotation.</title>
        <authorList>
            <consortium name="The Broad Institute Genomics Platform"/>
            <consortium name="The Broad Institute Genome Sequencing Center for Infectious Disease"/>
            <person name="Wu L."/>
            <person name="Ma J."/>
        </authorList>
    </citation>
    <scope>NUCLEOTIDE SEQUENCE [LARGE SCALE GENOMIC DNA]</scope>
    <source>
        <strain evidence="2">TISTR 1535</strain>
    </source>
</reference>
<dbReference type="RefSeq" id="WP_382390266.1">
    <property type="nucleotide sequence ID" value="NZ_JBHUNA010000003.1"/>
</dbReference>
<dbReference type="Proteomes" id="UP001597502">
    <property type="component" value="Unassembled WGS sequence"/>
</dbReference>
<gene>
    <name evidence="1" type="ORF">ACFSUO_01245</name>
</gene>
<evidence type="ECO:0000313" key="2">
    <source>
        <dbReference type="Proteomes" id="UP001597502"/>
    </source>
</evidence>
<sequence length="80" mass="8963">MAEITIYANEATSGEPIQQIEQALHQLDGIERVLADTDDGELKIEFDEEKISGKRIVGTLQEYDIHDGIEERALSTGFRT</sequence>
<dbReference type="InterPro" id="IPR036163">
    <property type="entry name" value="HMA_dom_sf"/>
</dbReference>
<proteinExistence type="predicted"/>
<evidence type="ECO:0000313" key="1">
    <source>
        <dbReference type="EMBL" id="MFD2759611.1"/>
    </source>
</evidence>
<comment type="caution">
    <text evidence="1">The sequence shown here is derived from an EMBL/GenBank/DDBJ whole genome shotgun (WGS) entry which is preliminary data.</text>
</comment>
<dbReference type="EMBL" id="JBHUNA010000003">
    <property type="protein sequence ID" value="MFD2759611.1"/>
    <property type="molecule type" value="Genomic_DNA"/>
</dbReference>
<organism evidence="1 2">
    <name type="scientific">Lentibacillus juripiscarius</name>
    <dbReference type="NCBI Taxonomy" id="257446"/>
    <lineage>
        <taxon>Bacteria</taxon>
        <taxon>Bacillati</taxon>
        <taxon>Bacillota</taxon>
        <taxon>Bacilli</taxon>
        <taxon>Bacillales</taxon>
        <taxon>Bacillaceae</taxon>
        <taxon>Lentibacillus</taxon>
    </lineage>
</organism>
<dbReference type="SUPFAM" id="SSF55008">
    <property type="entry name" value="HMA, heavy metal-associated domain"/>
    <property type="match status" value="1"/>
</dbReference>
<name>A0ABW5V1F0_9BACI</name>
<dbReference type="Gene3D" id="3.30.70.100">
    <property type="match status" value="1"/>
</dbReference>
<protein>
    <submittedName>
        <fullName evidence="1">Heavy-metal-associated domain-containing protein</fullName>
    </submittedName>
</protein>
<keyword evidence="2" id="KW-1185">Reference proteome</keyword>
<accession>A0ABW5V1F0</accession>